<dbReference type="EC" id="1.-.-.-" evidence="1"/>
<name>A0ABV6VHD6_9ACTN</name>
<dbReference type="GO" id="GO:0016491">
    <property type="term" value="F:oxidoreductase activity"/>
    <property type="evidence" value="ECO:0007669"/>
    <property type="project" value="UniProtKB-KW"/>
</dbReference>
<dbReference type="EMBL" id="JBHEZX010000015">
    <property type="protein sequence ID" value="MFC1413135.1"/>
    <property type="molecule type" value="Genomic_DNA"/>
</dbReference>
<gene>
    <name evidence="1" type="ORF">ACEZDG_28095</name>
</gene>
<dbReference type="InterPro" id="IPR050766">
    <property type="entry name" value="Bact_Lucif_Oxidored"/>
</dbReference>
<accession>A0ABV6VHD6</accession>
<dbReference type="Pfam" id="PF00296">
    <property type="entry name" value="Bac_luciferase"/>
    <property type="match status" value="1"/>
</dbReference>
<keyword evidence="2" id="KW-1185">Reference proteome</keyword>
<sequence length="289" mass="30325">MSLGRFGIWSSALQVKGSSADGEVLAATQELEKLGYGAVWIGGSSSVRHAAALIAATDSLTVATGILSIWDEEAADVAAQTAELAAAHPGRFLLGLGASHALLAGDRYQRPYSAMVAYLDALDAAPVPVPAEARVLAALGPKMLRLSGERTAGAHPYLVTVEHTAEARAALGPGPLLAPEVKVVLDADPERARSTGRDYLARYLQLPNYTGNLLRLGFSEQDFADGGSDRLVDALFAWGDADAVRARAEEFLAAGADHLALQLVTGGDQPGLPRDGWRRLAELLELGRP</sequence>
<evidence type="ECO:0000313" key="1">
    <source>
        <dbReference type="EMBL" id="MFC1413135.1"/>
    </source>
</evidence>
<dbReference type="InterPro" id="IPR036661">
    <property type="entry name" value="Luciferase-like_sf"/>
</dbReference>
<reference evidence="1 2" key="1">
    <citation type="submission" date="2024-09" db="EMBL/GenBank/DDBJ databases">
        <authorList>
            <person name="Lee S.D."/>
        </authorList>
    </citation>
    <scope>NUCLEOTIDE SEQUENCE [LARGE SCALE GENOMIC DNA]</scope>
    <source>
        <strain evidence="1 2">N1-1</strain>
    </source>
</reference>
<organism evidence="1 2">
    <name type="scientific">Streptacidiphilus alkalitolerans</name>
    <dbReference type="NCBI Taxonomy" id="3342712"/>
    <lineage>
        <taxon>Bacteria</taxon>
        <taxon>Bacillati</taxon>
        <taxon>Actinomycetota</taxon>
        <taxon>Actinomycetes</taxon>
        <taxon>Kitasatosporales</taxon>
        <taxon>Streptomycetaceae</taxon>
        <taxon>Streptacidiphilus</taxon>
    </lineage>
</organism>
<dbReference type="InterPro" id="IPR019922">
    <property type="entry name" value="Lucif-like_OxRdatse_MSMEG_4141"/>
</dbReference>
<evidence type="ECO:0000313" key="2">
    <source>
        <dbReference type="Proteomes" id="UP001592582"/>
    </source>
</evidence>
<protein>
    <submittedName>
        <fullName evidence="1">LLM class F420-dependent oxidoreductase</fullName>
        <ecNumber evidence="1">1.-.-.-</ecNumber>
    </submittedName>
</protein>
<dbReference type="NCBIfam" id="TIGR03620">
    <property type="entry name" value="F420_MSMEG_4141"/>
    <property type="match status" value="1"/>
</dbReference>
<dbReference type="SUPFAM" id="SSF51679">
    <property type="entry name" value="Bacterial luciferase-like"/>
    <property type="match status" value="1"/>
</dbReference>
<dbReference type="InterPro" id="IPR011251">
    <property type="entry name" value="Luciferase-like_dom"/>
</dbReference>
<proteinExistence type="predicted"/>
<comment type="caution">
    <text evidence="1">The sequence shown here is derived from an EMBL/GenBank/DDBJ whole genome shotgun (WGS) entry which is preliminary data.</text>
</comment>
<dbReference type="Gene3D" id="3.20.20.30">
    <property type="entry name" value="Luciferase-like domain"/>
    <property type="match status" value="1"/>
</dbReference>
<dbReference type="PANTHER" id="PTHR30137">
    <property type="entry name" value="LUCIFERASE-LIKE MONOOXYGENASE"/>
    <property type="match status" value="1"/>
</dbReference>
<dbReference type="PANTHER" id="PTHR30137:SF18">
    <property type="entry name" value="CONSERVED PROTEIN"/>
    <property type="match status" value="1"/>
</dbReference>
<dbReference type="Proteomes" id="UP001592582">
    <property type="component" value="Unassembled WGS sequence"/>
</dbReference>
<keyword evidence="1" id="KW-0560">Oxidoreductase</keyword>